<dbReference type="PANTHER" id="PTHR30097:SF4">
    <property type="entry name" value="SLR6042 PROTEIN"/>
    <property type="match status" value="1"/>
</dbReference>
<evidence type="ECO:0000256" key="1">
    <source>
        <dbReference type="ARBA" id="ARBA00009477"/>
    </source>
</evidence>
<dbReference type="GO" id="GO:0060003">
    <property type="term" value="P:copper ion export"/>
    <property type="evidence" value="ECO:0007669"/>
    <property type="project" value="TreeGrafter"/>
</dbReference>
<dbReference type="InterPro" id="IPR006143">
    <property type="entry name" value="RND_pump_MFP"/>
</dbReference>
<evidence type="ECO:0000256" key="4">
    <source>
        <dbReference type="SAM" id="SignalP"/>
    </source>
</evidence>
<dbReference type="AlphaFoldDB" id="A0A2T8HGM4"/>
<organism evidence="7 8">
    <name type="scientific">Sphingobacterium corticibacter</name>
    <dbReference type="NCBI Taxonomy" id="2171749"/>
    <lineage>
        <taxon>Bacteria</taxon>
        <taxon>Pseudomonadati</taxon>
        <taxon>Bacteroidota</taxon>
        <taxon>Sphingobacteriia</taxon>
        <taxon>Sphingobacteriales</taxon>
        <taxon>Sphingobacteriaceae</taxon>
        <taxon>Sphingobacterium</taxon>
    </lineage>
</organism>
<dbReference type="Proteomes" id="UP000245627">
    <property type="component" value="Unassembled WGS sequence"/>
</dbReference>
<sequence>MKRYFNIILLVFTLTFSGISLNACKSSDQKEEKSAANDDDDHDEESTIAEVTQAQMDAVGIKLGSLEFKNLTANITVNGFLRVPNQNKADITALYGGVIKNLRVELGERVSKGQVVATIENPQFVQLQEEYITTASRITQAEQELSRQQELNEGNAGAKRNLQNASADLTTLRTRRASLRQQIMMMGINPDQVNDSNLRNVLNVTSPVSGIVSQVYGKVGSFVDVSSPIAEITDNSQLHLDLQIFEKDLPKIKVGQVVDFTLTNNPATVYKAKVFNIGSSFQNDSKTIAVHSTIQGDKTGLIDGMNITAALSIADVISMAVPDASIVEADGKFYIFVQVDTKEAEPHVHVEGEDHDDINDENDHEPEFSFEKIEVAKGVSYMGYTGITPAKEISKAAKIVISGGFFINAKLSDSGEEGHAH</sequence>
<evidence type="ECO:0000256" key="2">
    <source>
        <dbReference type="ARBA" id="ARBA00022448"/>
    </source>
</evidence>
<evidence type="ECO:0000313" key="8">
    <source>
        <dbReference type="Proteomes" id="UP000245627"/>
    </source>
</evidence>
<comment type="caution">
    <text evidence="7">The sequence shown here is derived from an EMBL/GenBank/DDBJ whole genome shotgun (WGS) entry which is preliminary data.</text>
</comment>
<dbReference type="EMBL" id="QDKG01000005">
    <property type="protein sequence ID" value="PVH24606.1"/>
    <property type="molecule type" value="Genomic_DNA"/>
</dbReference>
<dbReference type="Pfam" id="PF25973">
    <property type="entry name" value="BSH_CzcB"/>
    <property type="match status" value="1"/>
</dbReference>
<keyword evidence="3" id="KW-0175">Coiled coil</keyword>
<dbReference type="GO" id="GO:0030313">
    <property type="term" value="C:cell envelope"/>
    <property type="evidence" value="ECO:0007669"/>
    <property type="project" value="TreeGrafter"/>
</dbReference>
<dbReference type="Gene3D" id="2.40.30.170">
    <property type="match status" value="1"/>
</dbReference>
<dbReference type="GO" id="GO:0016020">
    <property type="term" value="C:membrane"/>
    <property type="evidence" value="ECO:0007669"/>
    <property type="project" value="InterPro"/>
</dbReference>
<protein>
    <submittedName>
        <fullName evidence="7">Efflux RND transporter periplasmic adaptor subunit</fullName>
    </submittedName>
</protein>
<evidence type="ECO:0000259" key="5">
    <source>
        <dbReference type="Pfam" id="PF25954"/>
    </source>
</evidence>
<dbReference type="InterPro" id="IPR058792">
    <property type="entry name" value="Beta-barrel_RND_2"/>
</dbReference>
<gene>
    <name evidence="7" type="ORF">DC487_13815</name>
</gene>
<dbReference type="Pfam" id="PF25954">
    <property type="entry name" value="Beta-barrel_RND_2"/>
    <property type="match status" value="1"/>
</dbReference>
<dbReference type="OrthoDB" id="9814657at2"/>
<dbReference type="InterPro" id="IPR058647">
    <property type="entry name" value="BSH_CzcB-like"/>
</dbReference>
<dbReference type="RefSeq" id="WP_116776552.1">
    <property type="nucleotide sequence ID" value="NZ_QDKG01000005.1"/>
</dbReference>
<evidence type="ECO:0000313" key="7">
    <source>
        <dbReference type="EMBL" id="PVH24606.1"/>
    </source>
</evidence>
<feature type="domain" description="CusB-like beta-barrel" evidence="5">
    <location>
        <begin position="240"/>
        <end position="312"/>
    </location>
</feature>
<keyword evidence="2" id="KW-0813">Transport</keyword>
<dbReference type="SUPFAM" id="SSF111369">
    <property type="entry name" value="HlyD-like secretion proteins"/>
    <property type="match status" value="1"/>
</dbReference>
<dbReference type="GO" id="GO:0022857">
    <property type="term" value="F:transmembrane transporter activity"/>
    <property type="evidence" value="ECO:0007669"/>
    <property type="project" value="InterPro"/>
</dbReference>
<keyword evidence="8" id="KW-1185">Reference proteome</keyword>
<feature type="chain" id="PRO_5015426006" evidence="4">
    <location>
        <begin position="23"/>
        <end position="421"/>
    </location>
</feature>
<comment type="similarity">
    <text evidence="1">Belongs to the membrane fusion protein (MFP) (TC 8.A.1) family.</text>
</comment>
<proteinExistence type="inferred from homology"/>
<evidence type="ECO:0000259" key="6">
    <source>
        <dbReference type="Pfam" id="PF25973"/>
    </source>
</evidence>
<feature type="domain" description="CzcB-like barrel-sandwich hybrid" evidence="6">
    <location>
        <begin position="89"/>
        <end position="234"/>
    </location>
</feature>
<dbReference type="Gene3D" id="2.40.50.100">
    <property type="match status" value="1"/>
</dbReference>
<dbReference type="NCBIfam" id="TIGR01730">
    <property type="entry name" value="RND_mfp"/>
    <property type="match status" value="1"/>
</dbReference>
<reference evidence="7 8" key="1">
    <citation type="submission" date="2018-04" db="EMBL/GenBank/DDBJ databases">
        <title>Sphingobacterium cortibacter sp. nov.</title>
        <authorList>
            <person name="Li Y."/>
        </authorList>
    </citation>
    <scope>NUCLEOTIDE SEQUENCE [LARGE SCALE GENOMIC DNA]</scope>
    <source>
        <strain evidence="7 8">2c-3</strain>
    </source>
</reference>
<evidence type="ECO:0000256" key="3">
    <source>
        <dbReference type="SAM" id="Coils"/>
    </source>
</evidence>
<feature type="signal peptide" evidence="4">
    <location>
        <begin position="1"/>
        <end position="22"/>
    </location>
</feature>
<feature type="coiled-coil region" evidence="3">
    <location>
        <begin position="148"/>
        <end position="182"/>
    </location>
</feature>
<dbReference type="InterPro" id="IPR051909">
    <property type="entry name" value="MFP_Cation_Efflux"/>
</dbReference>
<name>A0A2T8HGM4_9SPHI</name>
<keyword evidence="4" id="KW-0732">Signal</keyword>
<accession>A0A2T8HGM4</accession>
<dbReference type="PANTHER" id="PTHR30097">
    <property type="entry name" value="CATION EFFLUX SYSTEM PROTEIN CUSB"/>
    <property type="match status" value="1"/>
</dbReference>
<dbReference type="GO" id="GO:0015679">
    <property type="term" value="P:plasma membrane copper ion transport"/>
    <property type="evidence" value="ECO:0007669"/>
    <property type="project" value="TreeGrafter"/>
</dbReference>